<dbReference type="Pfam" id="PF10432">
    <property type="entry name" value="bact-PGI_C"/>
    <property type="match status" value="1"/>
</dbReference>
<comment type="caution">
    <text evidence="4">The sequence shown here is derived from an EMBL/GenBank/DDBJ whole genome shotgun (WGS) entry which is preliminary data.</text>
</comment>
<gene>
    <name evidence="4" type="ORF">CO057_03955</name>
</gene>
<evidence type="ECO:0000256" key="1">
    <source>
        <dbReference type="ARBA" id="ARBA00010523"/>
    </source>
</evidence>
<evidence type="ECO:0000256" key="2">
    <source>
        <dbReference type="ARBA" id="ARBA00023235"/>
    </source>
</evidence>
<dbReference type="SUPFAM" id="SSF53697">
    <property type="entry name" value="SIS domain"/>
    <property type="match status" value="1"/>
</dbReference>
<comment type="similarity">
    <text evidence="1">Belongs to the PGI/PMI family.</text>
</comment>
<evidence type="ECO:0000313" key="5">
    <source>
        <dbReference type="Proteomes" id="UP000230251"/>
    </source>
</evidence>
<proteinExistence type="inferred from homology"/>
<keyword evidence="2" id="KW-0413">Isomerase</keyword>
<dbReference type="InterPro" id="IPR019490">
    <property type="entry name" value="Glu6P/Mann6P_isomerase_C"/>
</dbReference>
<dbReference type="GO" id="GO:0097367">
    <property type="term" value="F:carbohydrate derivative binding"/>
    <property type="evidence" value="ECO:0007669"/>
    <property type="project" value="InterPro"/>
</dbReference>
<protein>
    <recommendedName>
        <fullName evidence="3">SIS domain-containing protein</fullName>
    </recommendedName>
</protein>
<dbReference type="GO" id="GO:0004476">
    <property type="term" value="F:mannose-6-phosphate isomerase activity"/>
    <property type="evidence" value="ECO:0007669"/>
    <property type="project" value="InterPro"/>
</dbReference>
<evidence type="ECO:0000313" key="4">
    <source>
        <dbReference type="EMBL" id="PJC24249.1"/>
    </source>
</evidence>
<dbReference type="InterPro" id="IPR046348">
    <property type="entry name" value="SIS_dom_sf"/>
</dbReference>
<dbReference type="Gene3D" id="3.40.50.10490">
    <property type="entry name" value="Glucose-6-phosphate isomerase like protein, domain 1"/>
    <property type="match status" value="2"/>
</dbReference>
<feature type="domain" description="SIS" evidence="3">
    <location>
        <begin position="34"/>
        <end position="182"/>
    </location>
</feature>
<dbReference type="InterPro" id="IPR001347">
    <property type="entry name" value="SIS_dom"/>
</dbReference>
<dbReference type="GO" id="GO:0004347">
    <property type="term" value="F:glucose-6-phosphate isomerase activity"/>
    <property type="evidence" value="ECO:0007669"/>
    <property type="project" value="InterPro"/>
</dbReference>
<evidence type="ECO:0000259" key="3">
    <source>
        <dbReference type="PROSITE" id="PS51464"/>
    </source>
</evidence>
<dbReference type="GO" id="GO:1901135">
    <property type="term" value="P:carbohydrate derivative metabolic process"/>
    <property type="evidence" value="ECO:0007669"/>
    <property type="project" value="InterPro"/>
</dbReference>
<sequence>MQPRLKRYKQFIEKEFISGLTRNKEYSLNLKKELEDKIRNNQFSKILFTGMGCSAIVSDIIKGFFADQKIPIHVEVINDYEIDFLVNKEILQDRKTLVIISSYSGFSQEPINAYEKIKEYTKDILFLTSGGKLEQIAKKENVSLIYWKIVNPDREYPLFYATQYFSILLDVFFKLGMIKSNYESALKKSAEAIKKEFTENKIKQAEEVAKNLQDKDIILLASPKWHLTLLKLVKMQINEMAMAPAHRNFIHEFGHSEIAVFTDPKSKQSLLIFRDKNEDNCTKNKIDNLIKILTEKVPQNKNIIIQEININQKDFFQQFFSTLWFVQYISYFLGVYYDYKSRELISTAAQNPWYNMKTIIKELGSKSKEYYDDRS</sequence>
<dbReference type="GO" id="GO:0005975">
    <property type="term" value="P:carbohydrate metabolic process"/>
    <property type="evidence" value="ECO:0007669"/>
    <property type="project" value="InterPro"/>
</dbReference>
<reference evidence="5" key="1">
    <citation type="submission" date="2017-09" db="EMBL/GenBank/DDBJ databases">
        <title>Depth-based differentiation of microbial function through sediment-hosted aquifers and enrichment of novel symbionts in the deep terrestrial subsurface.</title>
        <authorList>
            <person name="Probst A.J."/>
            <person name="Ladd B."/>
            <person name="Jarett J.K."/>
            <person name="Geller-Mcgrath D.E."/>
            <person name="Sieber C.M.K."/>
            <person name="Emerson J.B."/>
            <person name="Anantharaman K."/>
            <person name="Thomas B.C."/>
            <person name="Malmstrom R."/>
            <person name="Stieglmeier M."/>
            <person name="Klingl A."/>
            <person name="Woyke T."/>
            <person name="Ryan C.M."/>
            <person name="Banfield J.F."/>
        </authorList>
    </citation>
    <scope>NUCLEOTIDE SEQUENCE [LARGE SCALE GENOMIC DNA]</scope>
</reference>
<dbReference type="EMBL" id="PFSI01000055">
    <property type="protein sequence ID" value="PJC24249.1"/>
    <property type="molecule type" value="Genomic_DNA"/>
</dbReference>
<dbReference type="Proteomes" id="UP000230251">
    <property type="component" value="Unassembled WGS sequence"/>
</dbReference>
<accession>A0A2M8END3</accession>
<dbReference type="AlphaFoldDB" id="A0A2M8END3"/>
<dbReference type="PROSITE" id="PS51464">
    <property type="entry name" value="SIS"/>
    <property type="match status" value="1"/>
</dbReference>
<organism evidence="4 5">
    <name type="scientific">Candidatus Uhrbacteria bacterium CG_4_9_14_0_2_um_filter_41_50</name>
    <dbReference type="NCBI Taxonomy" id="1975031"/>
    <lineage>
        <taxon>Bacteria</taxon>
        <taxon>Candidatus Uhriibacteriota</taxon>
    </lineage>
</organism>
<name>A0A2M8END3_9BACT</name>